<protein>
    <recommendedName>
        <fullName evidence="2">ScoMcrA-like SRA domain-containing protein</fullName>
    </recommendedName>
</protein>
<keyword evidence="4" id="KW-1185">Reference proteome</keyword>
<dbReference type="RefSeq" id="WP_345328793.1">
    <property type="nucleotide sequence ID" value="NZ_BAAAVH010000056.1"/>
</dbReference>
<evidence type="ECO:0000313" key="4">
    <source>
        <dbReference type="Proteomes" id="UP001596067"/>
    </source>
</evidence>
<dbReference type="EMBL" id="JBHSOD010000026">
    <property type="protein sequence ID" value="MFC5887328.1"/>
    <property type="molecule type" value="Genomic_DNA"/>
</dbReference>
<evidence type="ECO:0000256" key="1">
    <source>
        <dbReference type="SAM" id="MobiDB-lite"/>
    </source>
</evidence>
<gene>
    <name evidence="3" type="ORF">ACFP0N_20370</name>
</gene>
<proteinExistence type="predicted"/>
<dbReference type="Pfam" id="PF26348">
    <property type="entry name" value="SRA_ScoMcrA"/>
    <property type="match status" value="1"/>
</dbReference>
<accession>A0ABW1EZ63</accession>
<organism evidence="3 4">
    <name type="scientific">Kitasatospora aburaviensis</name>
    <dbReference type="NCBI Taxonomy" id="67265"/>
    <lineage>
        <taxon>Bacteria</taxon>
        <taxon>Bacillati</taxon>
        <taxon>Actinomycetota</taxon>
        <taxon>Actinomycetes</taxon>
        <taxon>Kitasatosporales</taxon>
        <taxon>Streptomycetaceae</taxon>
        <taxon>Kitasatospora</taxon>
    </lineage>
</organism>
<name>A0ABW1EZ63_9ACTN</name>
<feature type="region of interest" description="Disordered" evidence="1">
    <location>
        <begin position="159"/>
        <end position="185"/>
    </location>
</feature>
<comment type="caution">
    <text evidence="3">The sequence shown here is derived from an EMBL/GenBank/DDBJ whole genome shotgun (WGS) entry which is preliminary data.</text>
</comment>
<dbReference type="InterPro" id="IPR058712">
    <property type="entry name" value="SRA_ScoMcrA"/>
</dbReference>
<dbReference type="Proteomes" id="UP001596067">
    <property type="component" value="Unassembled WGS sequence"/>
</dbReference>
<sequence>MTPDALDLTPGAHTTAARVRAAFHGTSETRISGSRTSPDVFLYADPGARQERGHRVYDGWAESDEHGEVFHFTGTGLLGDQRMTLGNRAVLEHAARGGELHLFVADGHVGDLTTPIRYRYLGAFHLDPGTPYLERPLHVMRHRPVRAFVFRLRPVAGKPYDRDERDRAPADPESVRPHVFVSRRP</sequence>
<feature type="domain" description="ScoMcrA-like SRA" evidence="2">
    <location>
        <begin position="19"/>
        <end position="103"/>
    </location>
</feature>
<reference evidence="4" key="1">
    <citation type="journal article" date="2019" name="Int. J. Syst. Evol. Microbiol.">
        <title>The Global Catalogue of Microorganisms (GCM) 10K type strain sequencing project: providing services to taxonomists for standard genome sequencing and annotation.</title>
        <authorList>
            <consortium name="The Broad Institute Genomics Platform"/>
            <consortium name="The Broad Institute Genome Sequencing Center for Infectious Disease"/>
            <person name="Wu L."/>
            <person name="Ma J."/>
        </authorList>
    </citation>
    <scope>NUCLEOTIDE SEQUENCE [LARGE SCALE GENOMIC DNA]</scope>
    <source>
        <strain evidence="4">CGMCC 4.1469</strain>
    </source>
</reference>
<feature type="compositionally biased region" description="Basic and acidic residues" evidence="1">
    <location>
        <begin position="159"/>
        <end position="176"/>
    </location>
</feature>
<evidence type="ECO:0000259" key="2">
    <source>
        <dbReference type="Pfam" id="PF26348"/>
    </source>
</evidence>
<evidence type="ECO:0000313" key="3">
    <source>
        <dbReference type="EMBL" id="MFC5887328.1"/>
    </source>
</evidence>